<dbReference type="RefSeq" id="WP_146446216.1">
    <property type="nucleotide sequence ID" value="NZ_SJPR01000005.1"/>
</dbReference>
<sequence>MPNEPQRRQRLGRPPKAPGDARTELVRVYLSPLERAEVAQFAHACGVREAELMRRLALGHDPRLGPSRVDPAGEAEEQADVRFRLPLAEKVLLDTAARREGLLLGAYLRRAAFERGEPGLTDAAAMRLVYELNAIGNNLNQAVRDAHAGSRRTHDWEGIAAQLRAILTQLALTYVR</sequence>
<accession>A0A5C6A7L9</accession>
<gene>
    <name evidence="2" type="ORF">Pla108_35250</name>
</gene>
<dbReference type="AlphaFoldDB" id="A0A5C6A7L9"/>
<organism evidence="2 3">
    <name type="scientific">Botrimarina colliarenosi</name>
    <dbReference type="NCBI Taxonomy" id="2528001"/>
    <lineage>
        <taxon>Bacteria</taxon>
        <taxon>Pseudomonadati</taxon>
        <taxon>Planctomycetota</taxon>
        <taxon>Planctomycetia</taxon>
        <taxon>Pirellulales</taxon>
        <taxon>Lacipirellulaceae</taxon>
        <taxon>Botrimarina</taxon>
    </lineage>
</organism>
<protein>
    <submittedName>
        <fullName evidence="2">Uncharacterized protein</fullName>
    </submittedName>
</protein>
<reference evidence="2 3" key="1">
    <citation type="submission" date="2019-02" db="EMBL/GenBank/DDBJ databases">
        <title>Deep-cultivation of Planctomycetes and their phenomic and genomic characterization uncovers novel biology.</title>
        <authorList>
            <person name="Wiegand S."/>
            <person name="Jogler M."/>
            <person name="Boedeker C."/>
            <person name="Pinto D."/>
            <person name="Vollmers J."/>
            <person name="Rivas-Marin E."/>
            <person name="Kohn T."/>
            <person name="Peeters S.H."/>
            <person name="Heuer A."/>
            <person name="Rast P."/>
            <person name="Oberbeckmann S."/>
            <person name="Bunk B."/>
            <person name="Jeske O."/>
            <person name="Meyerdierks A."/>
            <person name="Storesund J.E."/>
            <person name="Kallscheuer N."/>
            <person name="Luecker S."/>
            <person name="Lage O.M."/>
            <person name="Pohl T."/>
            <person name="Merkel B.J."/>
            <person name="Hornburger P."/>
            <person name="Mueller R.-W."/>
            <person name="Bruemmer F."/>
            <person name="Labrenz M."/>
            <person name="Spormann A.M."/>
            <person name="Op Den Camp H."/>
            <person name="Overmann J."/>
            <person name="Amann R."/>
            <person name="Jetten M.S.M."/>
            <person name="Mascher T."/>
            <person name="Medema M.H."/>
            <person name="Devos D.P."/>
            <person name="Kaster A.-K."/>
            <person name="Ovreas L."/>
            <person name="Rohde M."/>
            <person name="Galperin M.Y."/>
            <person name="Jogler C."/>
        </authorList>
    </citation>
    <scope>NUCLEOTIDE SEQUENCE [LARGE SCALE GENOMIC DNA]</scope>
    <source>
        <strain evidence="2 3">Pla108</strain>
    </source>
</reference>
<evidence type="ECO:0000313" key="3">
    <source>
        <dbReference type="Proteomes" id="UP000317421"/>
    </source>
</evidence>
<dbReference type="Pfam" id="PF21983">
    <property type="entry name" value="NikA-like"/>
    <property type="match status" value="1"/>
</dbReference>
<dbReference type="EMBL" id="SJPR01000005">
    <property type="protein sequence ID" value="TWT95377.1"/>
    <property type="molecule type" value="Genomic_DNA"/>
</dbReference>
<keyword evidence="3" id="KW-1185">Reference proteome</keyword>
<evidence type="ECO:0000256" key="1">
    <source>
        <dbReference type="SAM" id="MobiDB-lite"/>
    </source>
</evidence>
<dbReference type="OrthoDB" id="681025at2"/>
<dbReference type="Proteomes" id="UP000317421">
    <property type="component" value="Unassembled WGS sequence"/>
</dbReference>
<name>A0A5C6A7L9_9BACT</name>
<dbReference type="InterPro" id="IPR053842">
    <property type="entry name" value="NikA-like"/>
</dbReference>
<proteinExistence type="predicted"/>
<feature type="region of interest" description="Disordered" evidence="1">
    <location>
        <begin position="1"/>
        <end position="20"/>
    </location>
</feature>
<evidence type="ECO:0000313" key="2">
    <source>
        <dbReference type="EMBL" id="TWT95377.1"/>
    </source>
</evidence>
<comment type="caution">
    <text evidence="2">The sequence shown here is derived from an EMBL/GenBank/DDBJ whole genome shotgun (WGS) entry which is preliminary data.</text>
</comment>